<keyword evidence="6" id="KW-1271">Inflammasome</keyword>
<dbReference type="Gene3D" id="1.10.533.10">
    <property type="entry name" value="Death Domain, Fas"/>
    <property type="match status" value="2"/>
</dbReference>
<dbReference type="SUPFAM" id="SSF47986">
    <property type="entry name" value="DEATH domain"/>
    <property type="match status" value="2"/>
</dbReference>
<dbReference type="PANTHER" id="PTHR46985:SF2">
    <property type="entry name" value="APOPTOSIS-ASSOCIATED SPECK-LIKE PROTEIN CONTAINING A CARD"/>
    <property type="match status" value="1"/>
</dbReference>
<dbReference type="InterPro" id="IPR011029">
    <property type="entry name" value="DEATH-like_dom_sf"/>
</dbReference>
<dbReference type="CDD" id="cd08330">
    <property type="entry name" value="CARD_ASC_NALP1"/>
    <property type="match status" value="1"/>
</dbReference>
<evidence type="ECO:0000256" key="7">
    <source>
        <dbReference type="SAM" id="MobiDB-lite"/>
    </source>
</evidence>
<evidence type="ECO:0000259" key="8">
    <source>
        <dbReference type="PROSITE" id="PS50209"/>
    </source>
</evidence>
<feature type="region of interest" description="Disordered" evidence="7">
    <location>
        <begin position="73"/>
        <end position="117"/>
    </location>
</feature>
<keyword evidence="2" id="KW-0963">Cytoplasm</keyword>
<dbReference type="Pfam" id="PF00619">
    <property type="entry name" value="CARD"/>
    <property type="match status" value="1"/>
</dbReference>
<dbReference type="InterPro" id="IPR033516">
    <property type="entry name" value="CARD8/ASC/NALP1_CARD"/>
</dbReference>
<dbReference type="SMART" id="SM01289">
    <property type="entry name" value="PYRIN"/>
    <property type="match status" value="1"/>
</dbReference>
<dbReference type="InterPro" id="IPR051249">
    <property type="entry name" value="NLRP_Inflammasome"/>
</dbReference>
<proteinExistence type="predicted"/>
<dbReference type="PANTHER" id="PTHR46985">
    <property type="entry name" value="NACHT, LRR AND PYD DOMAINS-CONTAINING PROTEIN 1"/>
    <property type="match status" value="1"/>
</dbReference>
<accession>A0ABM4G6Q2</accession>
<name>A0ABM4G6Q2_9AVES</name>
<evidence type="ECO:0000256" key="6">
    <source>
        <dbReference type="ARBA" id="ARBA00023233"/>
    </source>
</evidence>
<evidence type="ECO:0000256" key="5">
    <source>
        <dbReference type="ARBA" id="ARBA00023198"/>
    </source>
</evidence>
<sequence>MSREQILAALDELTEAELRRLKAALGRLPLAPGYAAIARSRLEAADALDLTDLLVGHYREGYGAAVPPPPCAAPAASTWPSRSPPPPPPPVSRAAPVDPEDPVPPAAAAAPRGPRAKQQHFVERHRAELIERVPAVEPLLDLLQGEVLDAEQARAVAAEATPQGAMRRLLLLAPSWTPRCKERVLAALRRRHPALVAELEARDAGDA</sequence>
<evidence type="ECO:0000259" key="9">
    <source>
        <dbReference type="PROSITE" id="PS50824"/>
    </source>
</evidence>
<dbReference type="Pfam" id="PF02758">
    <property type="entry name" value="PYRIN"/>
    <property type="match status" value="1"/>
</dbReference>
<evidence type="ECO:0000256" key="1">
    <source>
        <dbReference type="ARBA" id="ARBA00004110"/>
    </source>
</evidence>
<dbReference type="InterPro" id="IPR004020">
    <property type="entry name" value="DAPIN"/>
</dbReference>
<evidence type="ECO:0000313" key="11">
    <source>
        <dbReference type="RefSeq" id="XP_067172872.1"/>
    </source>
</evidence>
<feature type="compositionally biased region" description="Pro residues" evidence="7">
    <location>
        <begin position="82"/>
        <end position="91"/>
    </location>
</feature>
<evidence type="ECO:0000256" key="4">
    <source>
        <dbReference type="ARBA" id="ARBA00022859"/>
    </source>
</evidence>
<reference evidence="11" key="1">
    <citation type="submission" date="2025-08" db="UniProtKB">
        <authorList>
            <consortium name="RefSeq"/>
        </authorList>
    </citation>
    <scope>IDENTIFICATION</scope>
    <source>
        <tissue evidence="11">Blood</tissue>
    </source>
</reference>
<organism evidence="10 11">
    <name type="scientific">Apteryx mantelli</name>
    <name type="common">North Island brown kiwi</name>
    <dbReference type="NCBI Taxonomy" id="2696672"/>
    <lineage>
        <taxon>Eukaryota</taxon>
        <taxon>Metazoa</taxon>
        <taxon>Chordata</taxon>
        <taxon>Craniata</taxon>
        <taxon>Vertebrata</taxon>
        <taxon>Euteleostomi</taxon>
        <taxon>Archelosauria</taxon>
        <taxon>Archosauria</taxon>
        <taxon>Dinosauria</taxon>
        <taxon>Saurischia</taxon>
        <taxon>Theropoda</taxon>
        <taxon>Coelurosauria</taxon>
        <taxon>Aves</taxon>
        <taxon>Palaeognathae</taxon>
        <taxon>Apterygiformes</taxon>
        <taxon>Apterygidae</taxon>
        <taxon>Apteryx</taxon>
    </lineage>
</organism>
<dbReference type="InterPro" id="IPR001315">
    <property type="entry name" value="CARD"/>
</dbReference>
<dbReference type="PROSITE" id="PS50209">
    <property type="entry name" value="CARD"/>
    <property type="match status" value="1"/>
</dbReference>
<keyword evidence="10" id="KW-1185">Reference proteome</keyword>
<keyword evidence="5" id="KW-0395">Inflammatory response</keyword>
<feature type="domain" description="CARD" evidence="8">
    <location>
        <begin position="114"/>
        <end position="203"/>
    </location>
</feature>
<evidence type="ECO:0000256" key="2">
    <source>
        <dbReference type="ARBA" id="ARBA00022490"/>
    </source>
</evidence>
<keyword evidence="4" id="KW-0391">Immunity</keyword>
<keyword evidence="3" id="KW-0399">Innate immunity</keyword>
<dbReference type="Proteomes" id="UP001652627">
    <property type="component" value="Chromosome 38"/>
</dbReference>
<dbReference type="PROSITE" id="PS50824">
    <property type="entry name" value="DAPIN"/>
    <property type="match status" value="1"/>
</dbReference>
<dbReference type="GeneID" id="136995481"/>
<evidence type="ECO:0000313" key="10">
    <source>
        <dbReference type="Proteomes" id="UP001652627"/>
    </source>
</evidence>
<dbReference type="RefSeq" id="XP_067172872.1">
    <property type="nucleotide sequence ID" value="XM_067316771.1"/>
</dbReference>
<protein>
    <submittedName>
        <fullName evidence="11">Apoptosis-associated speck-like protein containing a CARD</fullName>
    </submittedName>
</protein>
<comment type="subcellular location">
    <subcellularLocation>
        <location evidence="1">Inflammasome</location>
    </subcellularLocation>
</comment>
<feature type="domain" description="Pyrin" evidence="9">
    <location>
        <begin position="1"/>
        <end position="64"/>
    </location>
</feature>
<gene>
    <name evidence="11" type="primary">LOC136995481</name>
</gene>
<evidence type="ECO:0000256" key="3">
    <source>
        <dbReference type="ARBA" id="ARBA00022588"/>
    </source>
</evidence>